<keyword evidence="2" id="KW-0288">FMN</keyword>
<dbReference type="GO" id="GO:0016705">
    <property type="term" value="F:oxidoreductase activity, acting on paired donors, with incorporation or reduction of molecular oxygen"/>
    <property type="evidence" value="ECO:0007669"/>
    <property type="project" value="InterPro"/>
</dbReference>
<dbReference type="RefSeq" id="WP_113984284.1">
    <property type="nucleotide sequence ID" value="NZ_QMEY01000017.1"/>
</dbReference>
<evidence type="ECO:0000256" key="4">
    <source>
        <dbReference type="ARBA" id="ARBA00023033"/>
    </source>
</evidence>
<dbReference type="GO" id="GO:0004497">
    <property type="term" value="F:monooxygenase activity"/>
    <property type="evidence" value="ECO:0007669"/>
    <property type="project" value="UniProtKB-KW"/>
</dbReference>
<evidence type="ECO:0000313" key="6">
    <source>
        <dbReference type="EMBL" id="RBQ16303.1"/>
    </source>
</evidence>
<evidence type="ECO:0000256" key="3">
    <source>
        <dbReference type="ARBA" id="ARBA00023002"/>
    </source>
</evidence>
<keyword evidence="3" id="KW-0560">Oxidoreductase</keyword>
<evidence type="ECO:0000256" key="1">
    <source>
        <dbReference type="ARBA" id="ARBA00022630"/>
    </source>
</evidence>
<accession>A0A366LRY5</accession>
<dbReference type="OrthoDB" id="9135350at2"/>
<dbReference type="SUPFAM" id="SSF51679">
    <property type="entry name" value="Bacterial luciferase-like"/>
    <property type="match status" value="1"/>
</dbReference>
<dbReference type="InterPro" id="IPR051260">
    <property type="entry name" value="Diverse_substr_monoxygenases"/>
</dbReference>
<organism evidence="6 7">
    <name type="scientific">Spongiactinospora rosea</name>
    <dbReference type="NCBI Taxonomy" id="2248750"/>
    <lineage>
        <taxon>Bacteria</taxon>
        <taxon>Bacillati</taxon>
        <taxon>Actinomycetota</taxon>
        <taxon>Actinomycetes</taxon>
        <taxon>Streptosporangiales</taxon>
        <taxon>Streptosporangiaceae</taxon>
        <taxon>Spongiactinospora</taxon>
    </lineage>
</organism>
<sequence length="373" mass="38528">MTDRPTDHPTDRHLLIALELDGDGAHPAAWRHSGRHPAEALSAAGLRRAVADAEAAGFALATFADGPLPPSRATDAAGRLEAGVRAAFAATLTDRIGLAPTLHTTTTEPFHLATQLASLDHASRGRAAWVVGAAGGADDLATIGAQPPAPEAARREAADVVEAARLLWDSWQDDAVIRDVATGRYLDSGRVHHVGYTGASFTVSGPLITPRPPQGQVVVLAPADLEIDALADVVLVNELDPEAIARRAERARGAGAPLAFAEIEVVLDAADPGERRLAALDAATAWPGSRRPRYVGPPGGLVALLRSLAPAVDGVRLHPAVLTADLPVLIAEVLPALAAEGLHATPEPGATLRTTLGLPRPESRFAVAASTTA</sequence>
<comment type="caution">
    <text evidence="6">The sequence shown here is derived from an EMBL/GenBank/DDBJ whole genome shotgun (WGS) entry which is preliminary data.</text>
</comment>
<keyword evidence="4" id="KW-0503">Monooxygenase</keyword>
<dbReference type="InterPro" id="IPR036661">
    <property type="entry name" value="Luciferase-like_sf"/>
</dbReference>
<dbReference type="Pfam" id="PF00296">
    <property type="entry name" value="Bac_luciferase"/>
    <property type="match status" value="1"/>
</dbReference>
<dbReference type="Proteomes" id="UP000253303">
    <property type="component" value="Unassembled WGS sequence"/>
</dbReference>
<proteinExistence type="predicted"/>
<evidence type="ECO:0000313" key="7">
    <source>
        <dbReference type="Proteomes" id="UP000253303"/>
    </source>
</evidence>
<reference evidence="6 7" key="1">
    <citation type="submission" date="2018-06" db="EMBL/GenBank/DDBJ databases">
        <title>Sphaerisporangium craniellae sp. nov., isolated from a marine sponge in the South China Sea.</title>
        <authorList>
            <person name="Li L."/>
        </authorList>
    </citation>
    <scope>NUCLEOTIDE SEQUENCE [LARGE SCALE GENOMIC DNA]</scope>
    <source>
        <strain evidence="6 7">LHW63015</strain>
    </source>
</reference>
<feature type="domain" description="Luciferase-like" evidence="5">
    <location>
        <begin position="30"/>
        <end position="256"/>
    </location>
</feature>
<name>A0A366LRY5_9ACTN</name>
<dbReference type="PANTHER" id="PTHR30011:SF16">
    <property type="entry name" value="C2H2 FINGER DOMAIN TRANSCRIPTION FACTOR (EUROFUNG)-RELATED"/>
    <property type="match status" value="1"/>
</dbReference>
<keyword evidence="7" id="KW-1185">Reference proteome</keyword>
<dbReference type="Gene3D" id="3.20.20.30">
    <property type="entry name" value="Luciferase-like domain"/>
    <property type="match status" value="1"/>
</dbReference>
<evidence type="ECO:0000259" key="5">
    <source>
        <dbReference type="Pfam" id="PF00296"/>
    </source>
</evidence>
<gene>
    <name evidence="6" type="ORF">DP939_30520</name>
</gene>
<protein>
    <submittedName>
        <fullName evidence="6">LLM class flavin-dependent oxidoreductase</fullName>
    </submittedName>
</protein>
<dbReference type="AlphaFoldDB" id="A0A366LRY5"/>
<dbReference type="EMBL" id="QMEY01000017">
    <property type="protein sequence ID" value="RBQ16303.1"/>
    <property type="molecule type" value="Genomic_DNA"/>
</dbReference>
<dbReference type="InterPro" id="IPR011251">
    <property type="entry name" value="Luciferase-like_dom"/>
</dbReference>
<keyword evidence="1" id="KW-0285">Flavoprotein</keyword>
<dbReference type="PANTHER" id="PTHR30011">
    <property type="entry name" value="ALKANESULFONATE MONOOXYGENASE-RELATED"/>
    <property type="match status" value="1"/>
</dbReference>
<evidence type="ECO:0000256" key="2">
    <source>
        <dbReference type="ARBA" id="ARBA00022643"/>
    </source>
</evidence>